<reference evidence="15 16" key="1">
    <citation type="submission" date="2020-04" db="EMBL/GenBank/DDBJ databases">
        <title>Usitatibacter rugosus gen. nov., sp. nov. and Usitatibacter palustris sp. nov., novel members of Usitatibacteraceae fam. nov. within the order Nitrosomonadales isolated from soil.</title>
        <authorList>
            <person name="Huber K.J."/>
            <person name="Neumann-Schaal M."/>
            <person name="Geppert A."/>
            <person name="Luckner M."/>
            <person name="Wanner G."/>
            <person name="Overmann J."/>
        </authorList>
    </citation>
    <scope>NUCLEOTIDE SEQUENCE [LARGE SCALE GENOMIC DNA]</scope>
    <source>
        <strain evidence="15 16">Swamp67</strain>
    </source>
</reference>
<feature type="domain" description="HAMP" evidence="14">
    <location>
        <begin position="572"/>
        <end position="624"/>
    </location>
</feature>
<gene>
    <name evidence="15" type="primary">rcsC_4</name>
    <name evidence="15" type="ORF">DSM104440_00758</name>
</gene>
<evidence type="ECO:0000256" key="10">
    <source>
        <dbReference type="PROSITE-ProRule" id="PRU00169"/>
    </source>
</evidence>
<sequence length="1829" mass="198074">MKTKVTERRRAPDDQTAAQQMAVLLAALTALKKGDGSFRLPDDWEGTAGKVADVYRDLQEMSLRMTDELVTLSRKVGREGKLRHRASLGDARGFWKTKIDSVNLLIDDLVLPTAETSRVIGAVAQGDLSQSMALEFEGQTLQGEFLKQAKTINKMVDQLGSFASEVTRVAREVGTEGKLGGQARVKGVAGTWKDLTDNVNSMASNLTGQVRNIAEVSTAVARGDLSKKITVDVKGEFLELKNTINTMVDQLRSFGSEVSRVAREVGTEGKLGGQARVEGVSGTWKDLTDSVNFMAGNLTSQVRNIAEVTTAVARGDLSKKITVDVRGEILEVKNTVNTMVDQLSSFASEVTRVAREVGTEGKLGGQARVEGVSGTWKDLTDSVNFMAGNLTSQVRNIAEVTTAVARGDLSKKITVDVRGEILEVKNTVNTMVDQLSSFASEVTRVAREVGTDGKLGGQAQVRGVSGTWKDLTESVNFMAGNLTSQVRNIADVTTAVARGDLSKKITVDVKGEILEVKNTVNTMVDQLSSFAAEVTRVAREVGTDGKLGGQARVKGVAGTWKDLTDNVNSMASNLTGQVRNIAEVTTAVARGDLSKKVTVDVKGEIAELKNTVNTMVDQLSTFAAEVTRMAREVGTEGKLGGQAWVKGVAGTWKDLTDSVNSMAGNLTSQVRNVAEVTTAVARGDLSKKITVDVKGEFLELKDTINTMVDQLRSFGSEVTRVAREVGTEGQLGGQARVEGVSGTWKDLTDNVNFMAGNLTGQVRGIAKVVTAVANGDLKQKLTVEAKGEIAALASTINSMTDTLATFAEQVTGVAREVGVEGKLGGQAKVPGAAGTWKDLTENVNQLAANLTGQVRAIAQVATAVTQGDLTRSITVEAQGEVAALKDTINEMIRNLKDTTQKNTEQDWLKTNLAKFSRMLQGQKNLNTVGSLILSELAPVVAAQVARFYVLDTSFEQPQLRLLASYGAEGQKVHGRRLSLGEGLVGQVAIDKRKSLVVNVPEGYLDVSSGVGAAAPRNVLVLPVVFEGQVKGVLELGSFERFPETHQAFLEQLMESIGIVINTIEANMRTEDLLTQSQSLAQELGSRQDELQNTNQELQEKAQLLAHQNQEVERKNAEVEQARQDLEEKARQLALTSKYKSEFLANMSHELRTPLNSLLILSDQLCANPSGNLTGKQVEFAKTIHSSGNDLLTLINDILDLSKIESGTVAVDVGELRLDELRRYVERTFRHVAESKKLDFFIRNDAQLPPSMSTDAKRLQQIIKNLLSNAFKFTHRGQVALSIEPVHSGWDPDNEDLNRAPGVIAFTVRDTGIGIPPEKQLIIFEAFQQADGSTSRKYGGTGLGLAISRELSRLLGGEIRLTSAPGEGSAFTLYLPERYSLPRSRKGPNEAAAVAHAAILAARSAPLPVVARTDAPAAVATEVAAEVNVASDDRDSITPGDSVLLIVENDLAFANVLLDAARERGFKGLVTTLGAAALGLAREYHPSAVTLDIFLSDIQGWRVLDRLKGDIETRHIPVCVISTEEARERALQSGALHFLAKPLQSREIVDRLLDSIKAYASRDVKNLLVVQPDRAKLDSVVGYLEQASDVKVTGARDSASALKALRAGGVDCMVLDPEVPGLTPEALIEEARTHAQPVPIIVHSEEGRELRDEAVWQQLSRTSPLCWVHTIDRLLDQTTVYLHRDASRLPQDQRGALEGIYQSNRWLAGRKVLVVDDDMRNIFALSTVLEDYDMRILTADNGRDAIEIVQSEPDIDVVLMDIMMPEMDGLETMREIRKLPAGRDLPMIAVTAKAMKGDRQRCLEAGAWDYLSKPVETQQLLATLRAWLKP</sequence>
<dbReference type="Gene3D" id="1.10.287.130">
    <property type="match status" value="1"/>
</dbReference>
<feature type="domain" description="HAMP" evidence="14">
    <location>
        <begin position="107"/>
        <end position="164"/>
    </location>
</feature>
<dbReference type="Gene3D" id="3.30.450.40">
    <property type="match status" value="1"/>
</dbReference>
<protein>
    <recommendedName>
        <fullName evidence="9">Virulence sensor protein BvgS</fullName>
        <ecNumber evidence="3">2.7.13.3</ecNumber>
    </recommendedName>
</protein>
<evidence type="ECO:0000256" key="11">
    <source>
        <dbReference type="SAM" id="Coils"/>
    </source>
</evidence>
<evidence type="ECO:0000259" key="13">
    <source>
        <dbReference type="PROSITE" id="PS50110"/>
    </source>
</evidence>
<dbReference type="PANTHER" id="PTHR45339">
    <property type="entry name" value="HYBRID SIGNAL TRANSDUCTION HISTIDINE KINASE J"/>
    <property type="match status" value="1"/>
</dbReference>
<dbReference type="InterPro" id="IPR001789">
    <property type="entry name" value="Sig_transdc_resp-reg_receiver"/>
</dbReference>
<feature type="domain" description="HAMP" evidence="14">
    <location>
        <begin position="664"/>
        <end position="716"/>
    </location>
</feature>
<dbReference type="Pfam" id="PF00512">
    <property type="entry name" value="HisKA"/>
    <property type="match status" value="1"/>
</dbReference>
<dbReference type="PROSITE" id="PS50109">
    <property type="entry name" value="HIS_KIN"/>
    <property type="match status" value="1"/>
</dbReference>
<dbReference type="FunFam" id="3.30.565.10:FF:000010">
    <property type="entry name" value="Sensor histidine kinase RcsC"/>
    <property type="match status" value="1"/>
</dbReference>
<keyword evidence="4 10" id="KW-0597">Phosphoprotein</keyword>
<dbReference type="Pfam" id="PF18947">
    <property type="entry name" value="HAMP_2"/>
    <property type="match status" value="3"/>
</dbReference>
<feature type="domain" description="Histidine kinase" evidence="12">
    <location>
        <begin position="1145"/>
        <end position="1378"/>
    </location>
</feature>
<feature type="modified residue" description="4-aspartylphosphate" evidence="10">
    <location>
        <position position="1615"/>
    </location>
</feature>
<feature type="domain" description="HAMP" evidence="14">
    <location>
        <begin position="756"/>
        <end position="808"/>
    </location>
</feature>
<feature type="domain" description="Response regulatory" evidence="13">
    <location>
        <begin position="1565"/>
        <end position="1674"/>
    </location>
</feature>
<dbReference type="CDD" id="cd17546">
    <property type="entry name" value="REC_hyHK_CKI1_RcsC-like"/>
    <property type="match status" value="1"/>
</dbReference>
<keyword evidence="5 15" id="KW-0808">Transferase</keyword>
<dbReference type="PRINTS" id="PR00344">
    <property type="entry name" value="BCTRLSENSOR"/>
</dbReference>
<dbReference type="InterPro" id="IPR036890">
    <property type="entry name" value="HATPase_C_sf"/>
</dbReference>
<evidence type="ECO:0000256" key="8">
    <source>
        <dbReference type="ARBA" id="ARBA00058004"/>
    </source>
</evidence>
<dbReference type="KEGG" id="upl:DSM104440_00758"/>
<dbReference type="Gene3D" id="3.40.50.2300">
    <property type="match status" value="3"/>
</dbReference>
<dbReference type="InterPro" id="IPR005467">
    <property type="entry name" value="His_kinase_dom"/>
</dbReference>
<feature type="coiled-coil region" evidence="11">
    <location>
        <begin position="1080"/>
        <end position="1135"/>
    </location>
</feature>
<dbReference type="SUPFAM" id="SSF55874">
    <property type="entry name" value="ATPase domain of HSP90 chaperone/DNA topoisomerase II/histidine kinase"/>
    <property type="match status" value="1"/>
</dbReference>
<dbReference type="Pfam" id="PF00072">
    <property type="entry name" value="Response_reg"/>
    <property type="match status" value="2"/>
</dbReference>
<evidence type="ECO:0000256" key="9">
    <source>
        <dbReference type="ARBA" id="ARBA00070152"/>
    </source>
</evidence>
<dbReference type="EMBL" id="CP053073">
    <property type="protein sequence ID" value="QJR13966.1"/>
    <property type="molecule type" value="Genomic_DNA"/>
</dbReference>
<evidence type="ECO:0000256" key="2">
    <source>
        <dbReference type="ARBA" id="ARBA00004370"/>
    </source>
</evidence>
<dbReference type="Gene3D" id="1.20.120.1530">
    <property type="match status" value="6"/>
</dbReference>
<dbReference type="InterPro" id="IPR003660">
    <property type="entry name" value="HAMP_dom"/>
</dbReference>
<feature type="domain" description="HAMP" evidence="14">
    <location>
        <begin position="388"/>
        <end position="440"/>
    </location>
</feature>
<dbReference type="Pfam" id="PF02518">
    <property type="entry name" value="HATPase_c"/>
    <property type="match status" value="1"/>
</dbReference>
<dbReference type="Gene3D" id="3.30.565.10">
    <property type="entry name" value="Histidine kinase-like ATPase, C-terminal domain"/>
    <property type="match status" value="1"/>
</dbReference>
<comment type="function">
    <text evidence="8">Member of the two-component regulatory system BvgS/BvgA. Phosphorylates BvgA via a four-step phosphorelay in response to environmental signals.</text>
</comment>
<dbReference type="GO" id="GO:0000155">
    <property type="term" value="F:phosphorelay sensor kinase activity"/>
    <property type="evidence" value="ECO:0007669"/>
    <property type="project" value="InterPro"/>
</dbReference>
<keyword evidence="7" id="KW-0902">Two-component regulatory system</keyword>
<comment type="catalytic activity">
    <reaction evidence="1">
        <text>ATP + protein L-histidine = ADP + protein N-phospho-L-histidine.</text>
        <dbReference type="EC" id="2.7.13.3"/>
    </reaction>
</comment>
<evidence type="ECO:0000259" key="14">
    <source>
        <dbReference type="PROSITE" id="PS50885"/>
    </source>
</evidence>
<feature type="domain" description="HAMP" evidence="14">
    <location>
        <begin position="204"/>
        <end position="256"/>
    </location>
</feature>
<dbReference type="RefSeq" id="WP_171160756.1">
    <property type="nucleotide sequence ID" value="NZ_CP053073.1"/>
</dbReference>
<accession>A0A6M4H359</accession>
<dbReference type="InterPro" id="IPR003661">
    <property type="entry name" value="HisK_dim/P_dom"/>
</dbReference>
<dbReference type="PANTHER" id="PTHR45339:SF1">
    <property type="entry name" value="HYBRID SIGNAL TRANSDUCTION HISTIDINE KINASE J"/>
    <property type="match status" value="1"/>
</dbReference>
<dbReference type="SUPFAM" id="SSF58104">
    <property type="entry name" value="Methyl-accepting chemotaxis protein (MCP) signaling domain"/>
    <property type="match status" value="3"/>
</dbReference>
<dbReference type="InterPro" id="IPR036097">
    <property type="entry name" value="HisK_dim/P_sf"/>
</dbReference>
<dbReference type="SMART" id="SM00387">
    <property type="entry name" value="HATPase_c"/>
    <property type="match status" value="1"/>
</dbReference>
<dbReference type="PROSITE" id="PS50885">
    <property type="entry name" value="HAMP"/>
    <property type="match status" value="9"/>
</dbReference>
<evidence type="ECO:0000256" key="3">
    <source>
        <dbReference type="ARBA" id="ARBA00012438"/>
    </source>
</evidence>
<dbReference type="Proteomes" id="UP000503096">
    <property type="component" value="Chromosome"/>
</dbReference>
<dbReference type="InterPro" id="IPR029016">
    <property type="entry name" value="GAF-like_dom_sf"/>
</dbReference>
<proteinExistence type="predicted"/>
<dbReference type="FunFam" id="1.20.120.1530:FF:000002">
    <property type="entry name" value="Two-component osmosensing histidine kinase"/>
    <property type="match status" value="5"/>
</dbReference>
<dbReference type="SMART" id="SM00388">
    <property type="entry name" value="HisKA"/>
    <property type="match status" value="1"/>
</dbReference>
<feature type="modified residue" description="4-aspartylphosphate" evidence="10">
    <location>
        <position position="1491"/>
    </location>
</feature>
<dbReference type="SMART" id="SM00448">
    <property type="entry name" value="REC"/>
    <property type="match status" value="2"/>
</dbReference>
<evidence type="ECO:0000256" key="4">
    <source>
        <dbReference type="ARBA" id="ARBA00022553"/>
    </source>
</evidence>
<dbReference type="Pfam" id="PF00672">
    <property type="entry name" value="HAMP"/>
    <property type="match status" value="5"/>
</dbReference>
<dbReference type="SUPFAM" id="SSF47384">
    <property type="entry name" value="Homodimeric domain of signal transducing histidine kinase"/>
    <property type="match status" value="1"/>
</dbReference>
<keyword evidence="16" id="KW-1185">Reference proteome</keyword>
<comment type="subcellular location">
    <subcellularLocation>
        <location evidence="2">Membrane</location>
    </subcellularLocation>
</comment>
<dbReference type="SUPFAM" id="SSF52172">
    <property type="entry name" value="CheY-like"/>
    <property type="match status" value="3"/>
</dbReference>
<dbReference type="CDD" id="cd00082">
    <property type="entry name" value="HisKA"/>
    <property type="match status" value="1"/>
</dbReference>
<dbReference type="PROSITE" id="PS50110">
    <property type="entry name" value="RESPONSE_REGULATORY"/>
    <property type="match status" value="3"/>
</dbReference>
<dbReference type="CDD" id="cd06225">
    <property type="entry name" value="HAMP"/>
    <property type="match status" value="8"/>
</dbReference>
<keyword evidence="11" id="KW-0175">Coiled coil</keyword>
<dbReference type="CDD" id="cd00156">
    <property type="entry name" value="REC"/>
    <property type="match status" value="1"/>
</dbReference>
<organism evidence="15 16">
    <name type="scientific">Usitatibacter palustris</name>
    <dbReference type="NCBI Taxonomy" id="2732487"/>
    <lineage>
        <taxon>Bacteria</taxon>
        <taxon>Pseudomonadati</taxon>
        <taxon>Pseudomonadota</taxon>
        <taxon>Betaproteobacteria</taxon>
        <taxon>Nitrosomonadales</taxon>
        <taxon>Usitatibacteraceae</taxon>
        <taxon>Usitatibacter</taxon>
    </lineage>
</organism>
<evidence type="ECO:0000256" key="1">
    <source>
        <dbReference type="ARBA" id="ARBA00000085"/>
    </source>
</evidence>
<evidence type="ECO:0000256" key="5">
    <source>
        <dbReference type="ARBA" id="ARBA00022679"/>
    </source>
</evidence>
<dbReference type="EC" id="2.7.13.3" evidence="3"/>
<dbReference type="SUPFAM" id="SSF55781">
    <property type="entry name" value="GAF domain-like"/>
    <property type="match status" value="1"/>
</dbReference>
<dbReference type="SMART" id="SM00304">
    <property type="entry name" value="HAMP"/>
    <property type="match status" value="9"/>
</dbReference>
<dbReference type="InterPro" id="IPR011006">
    <property type="entry name" value="CheY-like_superfamily"/>
</dbReference>
<dbReference type="InterPro" id="IPR004358">
    <property type="entry name" value="Sig_transdc_His_kin-like_C"/>
</dbReference>
<dbReference type="Pfam" id="PF13185">
    <property type="entry name" value="GAF_2"/>
    <property type="match status" value="1"/>
</dbReference>
<feature type="domain" description="HAMP" evidence="14">
    <location>
        <begin position="848"/>
        <end position="900"/>
    </location>
</feature>
<feature type="domain" description="Response regulatory" evidence="13">
    <location>
        <begin position="1442"/>
        <end position="1555"/>
    </location>
</feature>
<keyword evidence="6 15" id="KW-0418">Kinase</keyword>
<dbReference type="InterPro" id="IPR003018">
    <property type="entry name" value="GAF"/>
</dbReference>
<dbReference type="GO" id="GO:0016020">
    <property type="term" value="C:membrane"/>
    <property type="evidence" value="ECO:0007669"/>
    <property type="project" value="UniProtKB-SubCell"/>
</dbReference>
<feature type="domain" description="HAMP" evidence="14">
    <location>
        <begin position="480"/>
        <end position="532"/>
    </location>
</feature>
<feature type="domain" description="HAMP" evidence="14">
    <location>
        <begin position="296"/>
        <end position="348"/>
    </location>
</feature>
<evidence type="ECO:0000313" key="16">
    <source>
        <dbReference type="Proteomes" id="UP000503096"/>
    </source>
</evidence>
<evidence type="ECO:0000256" key="6">
    <source>
        <dbReference type="ARBA" id="ARBA00022777"/>
    </source>
</evidence>
<evidence type="ECO:0000256" key="7">
    <source>
        <dbReference type="ARBA" id="ARBA00023012"/>
    </source>
</evidence>
<feature type="modified residue" description="4-aspartylphosphate" evidence="10">
    <location>
        <position position="1760"/>
    </location>
</feature>
<feature type="domain" description="Response regulatory" evidence="13">
    <location>
        <begin position="1710"/>
        <end position="1827"/>
    </location>
</feature>
<dbReference type="InterPro" id="IPR003594">
    <property type="entry name" value="HATPase_dom"/>
</dbReference>
<name>A0A6M4H359_9PROT</name>
<dbReference type="CDD" id="cd16922">
    <property type="entry name" value="HATPase_EvgS-ArcB-TorS-like"/>
    <property type="match status" value="1"/>
</dbReference>
<evidence type="ECO:0000313" key="15">
    <source>
        <dbReference type="EMBL" id="QJR13966.1"/>
    </source>
</evidence>
<evidence type="ECO:0000259" key="12">
    <source>
        <dbReference type="PROSITE" id="PS50109"/>
    </source>
</evidence>
<dbReference type="InParanoid" id="A0A6M4H359"/>